<dbReference type="SUPFAM" id="SSF53067">
    <property type="entry name" value="Actin-like ATPase domain"/>
    <property type="match status" value="1"/>
</dbReference>
<protein>
    <submittedName>
        <fullName evidence="5">ROK family protein</fullName>
    </submittedName>
</protein>
<evidence type="ECO:0000256" key="2">
    <source>
        <dbReference type="ARBA" id="ARBA00006479"/>
    </source>
</evidence>
<reference evidence="5 6" key="1">
    <citation type="submission" date="2022-03" db="EMBL/GenBank/DDBJ databases">
        <authorList>
            <person name="Jo J.-H."/>
            <person name="Im W.-T."/>
        </authorList>
    </citation>
    <scope>NUCLEOTIDE SEQUENCE [LARGE SCALE GENOMIC DNA]</scope>
    <source>
        <strain evidence="5 6">MA9</strain>
    </source>
</reference>
<dbReference type="InterPro" id="IPR049874">
    <property type="entry name" value="ROK_cs"/>
</dbReference>
<dbReference type="InterPro" id="IPR043129">
    <property type="entry name" value="ATPase_NBD"/>
</dbReference>
<dbReference type="InterPro" id="IPR000600">
    <property type="entry name" value="ROK"/>
</dbReference>
<dbReference type="Pfam" id="PF00480">
    <property type="entry name" value="ROK"/>
    <property type="match status" value="1"/>
</dbReference>
<gene>
    <name evidence="5" type="ORF">LZ480_14790</name>
</gene>
<dbReference type="InterPro" id="IPR011991">
    <property type="entry name" value="ArsR-like_HTH"/>
</dbReference>
<dbReference type="Pfam" id="PF13412">
    <property type="entry name" value="HTH_24"/>
    <property type="match status" value="1"/>
</dbReference>
<evidence type="ECO:0000313" key="5">
    <source>
        <dbReference type="EMBL" id="MCH7323142.1"/>
    </source>
</evidence>
<dbReference type="CDD" id="cd00090">
    <property type="entry name" value="HTH_ARSR"/>
    <property type="match status" value="1"/>
</dbReference>
<dbReference type="SUPFAM" id="SSF46785">
    <property type="entry name" value="Winged helix' DNA-binding domain"/>
    <property type="match status" value="1"/>
</dbReference>
<name>A0ABS9UFN9_9BACL</name>
<sequence>MRLGTFEWMKSVNRSIIINKIRTNAPISRAQIAKETKITPPTVSSNVKELIALGIVEETDYGTSSGGRKPKMLMLTDNKYFVVGVDAGSQNIQASLSNLNGEILYRSHCSLKGVNTNELFIEALTTSINTISSFLKTNQDILGIGIAMHGVVNPLEGEAIFAPNLGLTNISIKERLSEHFQIPIYVENDARAMAMGEVWFDKTNAPLSLVTLNIGRGVGAGIIVDGKLFYGKDYLAGEIGHMTIDMNGDICDCGNRGCLQTLTSGKIIVSKAKARIPSIHFERFNDQITGDTVFQLACSGNEEAIKIFHEIGHAIGIGLINLIHLFNPERIVLGGRVMDASQYLLPIVKQIIQEKGLTGKAKNSHVEISRWGHDATLKGAIAIVLSHVFDDVAEDELTYE</sequence>
<evidence type="ECO:0000256" key="4">
    <source>
        <dbReference type="ARBA" id="ARBA00023125"/>
    </source>
</evidence>
<comment type="function">
    <text evidence="1">Transcriptional repressor of xylose-utilizing enzymes.</text>
</comment>
<keyword evidence="4" id="KW-0238">DNA-binding</keyword>
<comment type="caution">
    <text evidence="5">The sequence shown here is derived from an EMBL/GenBank/DDBJ whole genome shotgun (WGS) entry which is preliminary data.</text>
</comment>
<keyword evidence="3" id="KW-0859">Xylose metabolism</keyword>
<dbReference type="Gene3D" id="1.10.10.10">
    <property type="entry name" value="Winged helix-like DNA-binding domain superfamily/Winged helix DNA-binding domain"/>
    <property type="match status" value="1"/>
</dbReference>
<dbReference type="PANTHER" id="PTHR18964">
    <property type="entry name" value="ROK (REPRESSOR, ORF, KINASE) FAMILY"/>
    <property type="match status" value="1"/>
</dbReference>
<dbReference type="EMBL" id="JAKZFC010000006">
    <property type="protein sequence ID" value="MCH7323142.1"/>
    <property type="molecule type" value="Genomic_DNA"/>
</dbReference>
<proteinExistence type="inferred from homology"/>
<keyword evidence="6" id="KW-1185">Reference proteome</keyword>
<evidence type="ECO:0000313" key="6">
    <source>
        <dbReference type="Proteomes" id="UP001316087"/>
    </source>
</evidence>
<dbReference type="PROSITE" id="PS01125">
    <property type="entry name" value="ROK"/>
    <property type="match status" value="1"/>
</dbReference>
<dbReference type="PANTHER" id="PTHR18964:SF149">
    <property type="entry name" value="BIFUNCTIONAL UDP-N-ACETYLGLUCOSAMINE 2-EPIMERASE_N-ACETYLMANNOSAMINE KINASE"/>
    <property type="match status" value="1"/>
</dbReference>
<comment type="similarity">
    <text evidence="2">Belongs to the ROK (NagC/XylR) family.</text>
</comment>
<keyword evidence="3" id="KW-0119">Carbohydrate metabolism</keyword>
<dbReference type="Gene3D" id="3.30.420.40">
    <property type="match status" value="2"/>
</dbReference>
<evidence type="ECO:0000256" key="1">
    <source>
        <dbReference type="ARBA" id="ARBA00002486"/>
    </source>
</evidence>
<accession>A0ABS9UFN9</accession>
<organism evidence="5 6">
    <name type="scientific">Solibacillus palustris</name>
    <dbReference type="NCBI Taxonomy" id="2908203"/>
    <lineage>
        <taxon>Bacteria</taxon>
        <taxon>Bacillati</taxon>
        <taxon>Bacillota</taxon>
        <taxon>Bacilli</taxon>
        <taxon>Bacillales</taxon>
        <taxon>Caryophanaceae</taxon>
        <taxon>Solibacillus</taxon>
    </lineage>
</organism>
<evidence type="ECO:0000256" key="3">
    <source>
        <dbReference type="ARBA" id="ARBA00022629"/>
    </source>
</evidence>
<dbReference type="InterPro" id="IPR036390">
    <property type="entry name" value="WH_DNA-bd_sf"/>
</dbReference>
<dbReference type="Proteomes" id="UP001316087">
    <property type="component" value="Unassembled WGS sequence"/>
</dbReference>
<dbReference type="RefSeq" id="WP_241370314.1">
    <property type="nucleotide sequence ID" value="NZ_JAKZFC010000006.1"/>
</dbReference>
<dbReference type="InterPro" id="IPR036388">
    <property type="entry name" value="WH-like_DNA-bd_sf"/>
</dbReference>